<dbReference type="RefSeq" id="WP_010887516.1">
    <property type="nucleotide sequence ID" value="NC_001263.1"/>
</dbReference>
<dbReference type="EMBL" id="AE000513">
    <property type="protein sequence ID" value="AAF10461.1"/>
    <property type="molecule type" value="Genomic_DNA"/>
</dbReference>
<dbReference type="GeneID" id="69517116"/>
<feature type="signal peptide" evidence="1">
    <location>
        <begin position="1"/>
        <end position="18"/>
    </location>
</feature>
<feature type="chain" id="PRO_5009974294" evidence="1">
    <location>
        <begin position="19"/>
        <end position="199"/>
    </location>
</feature>
<dbReference type="EnsemblBacteria" id="AAF10461">
    <property type="protein sequence ID" value="AAF10461"/>
    <property type="gene ID" value="DR_0871"/>
</dbReference>
<keyword evidence="3" id="KW-1185">Reference proteome</keyword>
<proteinExistence type="predicted"/>
<gene>
    <name evidence="2" type="ordered locus">DR_0871</name>
</gene>
<dbReference type="PIR" id="E75463">
    <property type="entry name" value="E75463"/>
</dbReference>
<organism evidence="2 3">
    <name type="scientific">Deinococcus radiodurans (strain ATCC 13939 / DSM 20539 / JCM 16871 / CCUG 27074 / LMG 4051 / NBRC 15346 / NCIMB 9279 / VKM B-1422 / R1)</name>
    <dbReference type="NCBI Taxonomy" id="243230"/>
    <lineage>
        <taxon>Bacteria</taxon>
        <taxon>Thermotogati</taxon>
        <taxon>Deinococcota</taxon>
        <taxon>Deinococci</taxon>
        <taxon>Deinococcales</taxon>
        <taxon>Deinococcaceae</taxon>
        <taxon>Deinococcus</taxon>
    </lineage>
</organism>
<name>Q9RVZ9_DEIRA</name>
<dbReference type="PATRIC" id="fig|243230.17.peg.1056"/>
<dbReference type="InParanoid" id="Q9RVZ9"/>
<sequence length="199" mass="21283">MRKTLALLLCLGSFAGAAQVTLREGETGRLGARHLTVLEVQDRRCGPTADCLADVVARVQVKQNGRASVLTLSWPPERVPRWSGVGVVAVSGGSALTVKLTNRPPGNRAPGQTLTLRRGETGQLGPRQVKLLGLETRVCSPQVLCVRSRVTTVYLDVRQGGQKSWLALEYPAPVAHSGVRLVKATDEARPALTFSDVGE</sequence>
<protein>
    <submittedName>
        <fullName evidence="2">Uncharacterized protein</fullName>
    </submittedName>
</protein>
<dbReference type="KEGG" id="dra:DR_0871"/>
<reference evidence="2 3" key="1">
    <citation type="journal article" date="1999" name="Science">
        <title>Genome sequence of the radioresistant bacterium Deinococcus radiodurans R1.</title>
        <authorList>
            <person name="White O."/>
            <person name="Eisen J.A."/>
            <person name="Heidelberg J.F."/>
            <person name="Hickey E.K."/>
            <person name="Peterson J.D."/>
            <person name="Dodson R.J."/>
            <person name="Haft D.H."/>
            <person name="Gwinn M.L."/>
            <person name="Nelson W.C."/>
            <person name="Richardson D.L."/>
            <person name="Moffat K.S."/>
            <person name="Qin H."/>
            <person name="Jiang L."/>
            <person name="Pamphile W."/>
            <person name="Crosby M."/>
            <person name="Shen M."/>
            <person name="Vamathevan J.J."/>
            <person name="Lam P."/>
            <person name="McDonald L."/>
            <person name="Utterback T."/>
            <person name="Zalewski C."/>
            <person name="Makarova K.S."/>
            <person name="Aravind L."/>
            <person name="Daly M.J."/>
            <person name="Minton K.W."/>
            <person name="Fleischmann R.D."/>
            <person name="Ketchum K.A."/>
            <person name="Nelson K.E."/>
            <person name="Salzberg S."/>
            <person name="Smith H.O."/>
            <person name="Venter J.C."/>
            <person name="Fraser C.M."/>
        </authorList>
    </citation>
    <scope>NUCLEOTIDE SEQUENCE [LARGE SCALE GENOMIC DNA]</scope>
    <source>
        <strain evidence="3">ATCC 13939 / DSM 20539 / JCM 16871 / LMG 4051 / NBRC 15346 / NCIMB 9279 / R1 / VKM B-1422</strain>
    </source>
</reference>
<dbReference type="AlphaFoldDB" id="Q9RVZ9"/>
<dbReference type="OrthoDB" id="163809at2"/>
<dbReference type="HOGENOM" id="CLU_1370224_0_0_0"/>
<keyword evidence="1" id="KW-0732">Signal</keyword>
<evidence type="ECO:0000256" key="1">
    <source>
        <dbReference type="SAM" id="SignalP"/>
    </source>
</evidence>
<dbReference type="PaxDb" id="243230-DR_0871"/>
<evidence type="ECO:0000313" key="3">
    <source>
        <dbReference type="Proteomes" id="UP000002524"/>
    </source>
</evidence>
<dbReference type="Proteomes" id="UP000002524">
    <property type="component" value="Chromosome 1"/>
</dbReference>
<evidence type="ECO:0000313" key="2">
    <source>
        <dbReference type="EMBL" id="AAF10461.1"/>
    </source>
</evidence>
<accession>Q9RVZ9</accession>